<accession>A0A0C9U2U1</accession>
<evidence type="ECO:0000313" key="3">
    <source>
        <dbReference type="Proteomes" id="UP000054279"/>
    </source>
</evidence>
<evidence type="ECO:0000256" key="1">
    <source>
        <dbReference type="ARBA" id="ARBA00023172"/>
    </source>
</evidence>
<gene>
    <name evidence="2" type="ORF">M422DRAFT_178392</name>
</gene>
<dbReference type="Proteomes" id="UP000054279">
    <property type="component" value="Unassembled WGS sequence"/>
</dbReference>
<protein>
    <recommendedName>
        <fullName evidence="4">Tyr recombinase domain-containing protein</fullName>
    </recommendedName>
</protein>
<dbReference type="GO" id="GO:0006310">
    <property type="term" value="P:DNA recombination"/>
    <property type="evidence" value="ECO:0007669"/>
    <property type="project" value="UniProtKB-KW"/>
</dbReference>
<keyword evidence="1" id="KW-0233">DNA recombination</keyword>
<evidence type="ECO:0008006" key="4">
    <source>
        <dbReference type="Google" id="ProtNLM"/>
    </source>
</evidence>
<dbReference type="GO" id="GO:0003677">
    <property type="term" value="F:DNA binding"/>
    <property type="evidence" value="ECO:0007669"/>
    <property type="project" value="InterPro"/>
</dbReference>
<dbReference type="EMBL" id="KN837171">
    <property type="protein sequence ID" value="KIJ37173.1"/>
    <property type="molecule type" value="Genomic_DNA"/>
</dbReference>
<dbReference type="InterPro" id="IPR013762">
    <property type="entry name" value="Integrase-like_cat_sf"/>
</dbReference>
<dbReference type="GO" id="GO:0015074">
    <property type="term" value="P:DNA integration"/>
    <property type="evidence" value="ECO:0007669"/>
    <property type="project" value="InterPro"/>
</dbReference>
<sequence length="92" mass="10750">LFCWRDEKGGIRPMVKQMALKCINDILNRWGWGTTFGHSFRIGGASYYLAQKVDPEIIRIADRWRSLAYETYIRAFEQTASRQMGNMENRAS</sequence>
<dbReference type="SUPFAM" id="SSF56349">
    <property type="entry name" value="DNA breaking-rejoining enzymes"/>
    <property type="match status" value="1"/>
</dbReference>
<proteinExistence type="predicted"/>
<dbReference type="Gene3D" id="1.10.443.10">
    <property type="entry name" value="Intergrase catalytic core"/>
    <property type="match status" value="1"/>
</dbReference>
<reference evidence="2 3" key="1">
    <citation type="submission" date="2014-06" db="EMBL/GenBank/DDBJ databases">
        <title>Evolutionary Origins and Diversification of the Mycorrhizal Mutualists.</title>
        <authorList>
            <consortium name="DOE Joint Genome Institute"/>
            <consortium name="Mycorrhizal Genomics Consortium"/>
            <person name="Kohler A."/>
            <person name="Kuo A."/>
            <person name="Nagy L.G."/>
            <person name="Floudas D."/>
            <person name="Copeland A."/>
            <person name="Barry K.W."/>
            <person name="Cichocki N."/>
            <person name="Veneault-Fourrey C."/>
            <person name="LaButti K."/>
            <person name="Lindquist E.A."/>
            <person name="Lipzen A."/>
            <person name="Lundell T."/>
            <person name="Morin E."/>
            <person name="Murat C."/>
            <person name="Riley R."/>
            <person name="Ohm R."/>
            <person name="Sun H."/>
            <person name="Tunlid A."/>
            <person name="Henrissat B."/>
            <person name="Grigoriev I.V."/>
            <person name="Hibbett D.S."/>
            <person name="Martin F."/>
        </authorList>
    </citation>
    <scope>NUCLEOTIDE SEQUENCE [LARGE SCALE GENOMIC DNA]</scope>
    <source>
        <strain evidence="2 3">SS14</strain>
    </source>
</reference>
<name>A0A0C9U2U1_SPHS4</name>
<feature type="non-terminal residue" evidence="2">
    <location>
        <position position="1"/>
    </location>
</feature>
<dbReference type="OrthoDB" id="3254696at2759"/>
<dbReference type="AlphaFoldDB" id="A0A0C9U2U1"/>
<organism evidence="2 3">
    <name type="scientific">Sphaerobolus stellatus (strain SS14)</name>
    <dbReference type="NCBI Taxonomy" id="990650"/>
    <lineage>
        <taxon>Eukaryota</taxon>
        <taxon>Fungi</taxon>
        <taxon>Dikarya</taxon>
        <taxon>Basidiomycota</taxon>
        <taxon>Agaricomycotina</taxon>
        <taxon>Agaricomycetes</taxon>
        <taxon>Phallomycetidae</taxon>
        <taxon>Geastrales</taxon>
        <taxon>Sphaerobolaceae</taxon>
        <taxon>Sphaerobolus</taxon>
    </lineage>
</organism>
<keyword evidence="3" id="KW-1185">Reference proteome</keyword>
<dbReference type="HOGENOM" id="CLU_197954_0_0_1"/>
<dbReference type="InterPro" id="IPR011010">
    <property type="entry name" value="DNA_brk_join_enz"/>
</dbReference>
<evidence type="ECO:0000313" key="2">
    <source>
        <dbReference type="EMBL" id="KIJ37173.1"/>
    </source>
</evidence>